<protein>
    <submittedName>
        <fullName evidence="2">Uncharacterized protein</fullName>
    </submittedName>
</protein>
<accession>A0A923E309</accession>
<feature type="compositionally biased region" description="Low complexity" evidence="1">
    <location>
        <begin position="142"/>
        <end position="151"/>
    </location>
</feature>
<feature type="compositionally biased region" description="Polar residues" evidence="1">
    <location>
        <begin position="182"/>
        <end position="203"/>
    </location>
</feature>
<sequence>MSANRKRWRIGRERAFEMVWAPILVFAPPGDDRGPAWANTTDTRCAHEPRYLLSPRTPTCAPEGVPHCAHPSSATPPGFAWPRLHRQCAQPAVGHGPDLRFHQNPVLPMSVSSVTSSLSQRRSGLSSPRFATGNAELQSEQPLPSARSATATTTLAESVNDHYNAECIRGPAIKGRGRASKKSNSPPRNGSTGTTTIASQPSRTTDHPWFGTVRRCPR</sequence>
<feature type="region of interest" description="Disordered" evidence="1">
    <location>
        <begin position="112"/>
        <end position="151"/>
    </location>
</feature>
<reference evidence="2" key="1">
    <citation type="submission" date="2020-08" db="EMBL/GenBank/DDBJ databases">
        <title>Sequencing the genomes of 1000 actinobacteria strains.</title>
        <authorList>
            <person name="Klenk H.-P."/>
        </authorList>
    </citation>
    <scope>NUCLEOTIDE SEQUENCE</scope>
    <source>
        <strain evidence="2">DSM 10695</strain>
    </source>
</reference>
<feature type="compositionally biased region" description="Low complexity" evidence="1">
    <location>
        <begin position="112"/>
        <end position="127"/>
    </location>
</feature>
<evidence type="ECO:0000313" key="2">
    <source>
        <dbReference type="EMBL" id="MBB6335081.1"/>
    </source>
</evidence>
<dbReference type="Proteomes" id="UP000617426">
    <property type="component" value="Unassembled WGS sequence"/>
</dbReference>
<organism evidence="2 3">
    <name type="scientific">Schaalia hyovaginalis</name>
    <dbReference type="NCBI Taxonomy" id="29316"/>
    <lineage>
        <taxon>Bacteria</taxon>
        <taxon>Bacillati</taxon>
        <taxon>Actinomycetota</taxon>
        <taxon>Actinomycetes</taxon>
        <taxon>Actinomycetales</taxon>
        <taxon>Actinomycetaceae</taxon>
        <taxon>Schaalia</taxon>
    </lineage>
</organism>
<comment type="caution">
    <text evidence="2">The sequence shown here is derived from an EMBL/GenBank/DDBJ whole genome shotgun (WGS) entry which is preliminary data.</text>
</comment>
<keyword evidence="3" id="KW-1185">Reference proteome</keyword>
<gene>
    <name evidence="2" type="ORF">HD592_001646</name>
</gene>
<feature type="region of interest" description="Disordered" evidence="1">
    <location>
        <begin position="167"/>
        <end position="218"/>
    </location>
</feature>
<name>A0A923E309_9ACTO</name>
<evidence type="ECO:0000313" key="3">
    <source>
        <dbReference type="Proteomes" id="UP000617426"/>
    </source>
</evidence>
<evidence type="ECO:0000256" key="1">
    <source>
        <dbReference type="SAM" id="MobiDB-lite"/>
    </source>
</evidence>
<dbReference type="EMBL" id="JACHMK010000001">
    <property type="protein sequence ID" value="MBB6335081.1"/>
    <property type="molecule type" value="Genomic_DNA"/>
</dbReference>
<proteinExistence type="predicted"/>
<dbReference type="AlphaFoldDB" id="A0A923E309"/>